<comment type="caution">
    <text evidence="3">The sequence shown here is derived from an EMBL/GenBank/DDBJ whole genome shotgun (WGS) entry which is preliminary data.</text>
</comment>
<feature type="signal peptide" evidence="1">
    <location>
        <begin position="1"/>
        <end position="24"/>
    </location>
</feature>
<gene>
    <name evidence="3" type="ORF">NX722_23800</name>
</gene>
<feature type="domain" description="Autotransporter" evidence="2">
    <location>
        <begin position="70"/>
        <end position="355"/>
    </location>
</feature>
<dbReference type="Gene3D" id="2.40.128.130">
    <property type="entry name" value="Autotransporter beta-domain"/>
    <property type="match status" value="1"/>
</dbReference>
<dbReference type="SUPFAM" id="SSF103515">
    <property type="entry name" value="Autotransporter"/>
    <property type="match status" value="1"/>
</dbReference>
<accession>A0ABT3N1S8</accession>
<proteinExistence type="predicted"/>
<sequence>MPCKNLAHLFPLALLCVAASNTHAQQEVDLASNTFMSLQMSLIAQQEAESAPLQRLSTSRHFGRDFSYVDDPVDMGVWVQMLASGTSQDSWKSDTGNTLSGFDADADGFTLGLDRSAVRGNNEITYGAAFTIADVKADKQKSMDDNRLKNYQLSLYGSYTRDEWYLDGVINYGRSQNDRTRYIESSSSAEAEFTSNNYGLKLLAGFNYPYWSTIFQPVIGFNYSRITIDDYRETLTGNVGQVQSVSGQTYQKMELGAGLEMSQIYALPMGDLEPSARIMGWYDIKGDKVKARSTLMGSEEALNAEAGEPVKDSYSASFHLTYRRLDNLSVVLSYDLSQKSDYRNNSYYLRVEYDY</sequence>
<protein>
    <submittedName>
        <fullName evidence="3">Autotransporter outer membrane beta-barrel domain-containing protein</fullName>
    </submittedName>
</protein>
<evidence type="ECO:0000259" key="2">
    <source>
        <dbReference type="PROSITE" id="PS51208"/>
    </source>
</evidence>
<feature type="chain" id="PRO_5045327693" evidence="1">
    <location>
        <begin position="25"/>
        <end position="355"/>
    </location>
</feature>
<evidence type="ECO:0000256" key="1">
    <source>
        <dbReference type="SAM" id="SignalP"/>
    </source>
</evidence>
<keyword evidence="4" id="KW-1185">Reference proteome</keyword>
<dbReference type="InterPro" id="IPR036709">
    <property type="entry name" value="Autotransporte_beta_dom_sf"/>
</dbReference>
<dbReference type="InterPro" id="IPR005546">
    <property type="entry name" value="Autotransporte_beta"/>
</dbReference>
<keyword evidence="1" id="KW-0732">Signal</keyword>
<dbReference type="EMBL" id="JAPFCC010000001">
    <property type="protein sequence ID" value="MCW7555592.1"/>
    <property type="molecule type" value="Genomic_DNA"/>
</dbReference>
<dbReference type="Proteomes" id="UP001209854">
    <property type="component" value="Unassembled WGS sequence"/>
</dbReference>
<reference evidence="3 4" key="1">
    <citation type="submission" date="2022-10" db="EMBL/GenBank/DDBJ databases">
        <title>High-quality genome sequences of two octocoral-associated bacteria, Endozoicomonas euniceicola EF212 and Endozoicomonas gorgoniicola PS125.</title>
        <authorList>
            <person name="Chiou Y.-J."/>
            <person name="Chen Y.-H."/>
        </authorList>
    </citation>
    <scope>NUCLEOTIDE SEQUENCE [LARGE SCALE GENOMIC DNA]</scope>
    <source>
        <strain evidence="3 4">PS125</strain>
    </source>
</reference>
<dbReference type="Pfam" id="PF03797">
    <property type="entry name" value="Autotransporter"/>
    <property type="match status" value="1"/>
</dbReference>
<dbReference type="NCBIfam" id="TIGR01414">
    <property type="entry name" value="autotrans_barl"/>
    <property type="match status" value="1"/>
</dbReference>
<evidence type="ECO:0000313" key="3">
    <source>
        <dbReference type="EMBL" id="MCW7555592.1"/>
    </source>
</evidence>
<dbReference type="PROSITE" id="PS51208">
    <property type="entry name" value="AUTOTRANSPORTER"/>
    <property type="match status" value="1"/>
</dbReference>
<name>A0ABT3N1S8_9GAMM</name>
<evidence type="ECO:0000313" key="4">
    <source>
        <dbReference type="Proteomes" id="UP001209854"/>
    </source>
</evidence>
<dbReference type="SMART" id="SM00869">
    <property type="entry name" value="Autotransporter"/>
    <property type="match status" value="1"/>
</dbReference>
<organism evidence="3 4">
    <name type="scientific">Endozoicomonas gorgoniicola</name>
    <dbReference type="NCBI Taxonomy" id="1234144"/>
    <lineage>
        <taxon>Bacteria</taxon>
        <taxon>Pseudomonadati</taxon>
        <taxon>Pseudomonadota</taxon>
        <taxon>Gammaproteobacteria</taxon>
        <taxon>Oceanospirillales</taxon>
        <taxon>Endozoicomonadaceae</taxon>
        <taxon>Endozoicomonas</taxon>
    </lineage>
</organism>
<dbReference type="RefSeq" id="WP_262565340.1">
    <property type="nucleotide sequence ID" value="NZ_JAPFCC010000001.1"/>
</dbReference>
<dbReference type="InterPro" id="IPR006315">
    <property type="entry name" value="OM_autotransptr_brl_dom"/>
</dbReference>